<name>A0A7H9CFZ6_9BACT</name>
<dbReference type="GO" id="GO:0006271">
    <property type="term" value="P:DNA strand elongation involved in DNA replication"/>
    <property type="evidence" value="ECO:0007669"/>
    <property type="project" value="TreeGrafter"/>
</dbReference>
<dbReference type="EMBL" id="CP049075">
    <property type="protein sequence ID" value="QLI04561.1"/>
    <property type="molecule type" value="Genomic_DNA"/>
</dbReference>
<dbReference type="InterPro" id="IPR046938">
    <property type="entry name" value="DNA_clamp_sf"/>
</dbReference>
<dbReference type="SMART" id="SM00480">
    <property type="entry name" value="POL3Bc"/>
    <property type="match status" value="1"/>
</dbReference>
<dbReference type="CDD" id="cd00140">
    <property type="entry name" value="beta_clamp"/>
    <property type="match status" value="1"/>
</dbReference>
<comment type="subcellular location">
    <subcellularLocation>
        <location evidence="1">Cytoplasm</location>
    </subcellularLocation>
</comment>
<dbReference type="GO" id="GO:0009360">
    <property type="term" value="C:DNA polymerase III complex"/>
    <property type="evidence" value="ECO:0007669"/>
    <property type="project" value="InterPro"/>
</dbReference>
<dbReference type="KEGG" id="cinf:CINF_0002"/>
<evidence type="ECO:0000259" key="13">
    <source>
        <dbReference type="Pfam" id="PF02767"/>
    </source>
</evidence>
<keyword evidence="7" id="KW-0235">DNA replication</keyword>
<evidence type="ECO:0000256" key="9">
    <source>
        <dbReference type="ARBA" id="ARBA00023125"/>
    </source>
</evidence>
<feature type="domain" description="DNA polymerase III beta sliding clamp central" evidence="13">
    <location>
        <begin position="130"/>
        <end position="239"/>
    </location>
</feature>
<dbReference type="GO" id="GO:0003677">
    <property type="term" value="F:DNA binding"/>
    <property type="evidence" value="ECO:0007669"/>
    <property type="project" value="UniProtKB-KW"/>
</dbReference>
<evidence type="ECO:0000256" key="5">
    <source>
        <dbReference type="ARBA" id="ARBA00022679"/>
    </source>
</evidence>
<dbReference type="InterPro" id="IPR022634">
    <property type="entry name" value="DNA_polIII_beta_N"/>
</dbReference>
<keyword evidence="5 14" id="KW-0808">Transferase</keyword>
<dbReference type="RefSeq" id="WP_179975280.1">
    <property type="nucleotide sequence ID" value="NZ_CP049075.1"/>
</dbReference>
<dbReference type="SUPFAM" id="SSF55979">
    <property type="entry name" value="DNA clamp"/>
    <property type="match status" value="3"/>
</dbReference>
<dbReference type="Pfam" id="PF00712">
    <property type="entry name" value="DNA_pol3_beta"/>
    <property type="match status" value="1"/>
</dbReference>
<dbReference type="InterPro" id="IPR001001">
    <property type="entry name" value="DNA_polIII_beta"/>
</dbReference>
<keyword evidence="4" id="KW-0963">Cytoplasm</keyword>
<protein>
    <recommendedName>
        <fullName evidence="3">Beta sliding clamp</fullName>
    </recommendedName>
    <alternativeName>
        <fullName evidence="11">Beta-clamp processivity factor</fullName>
    </alternativeName>
    <alternativeName>
        <fullName evidence="10">DNA polymerase III beta sliding clamp subunit</fullName>
    </alternativeName>
</protein>
<keyword evidence="9" id="KW-0238">DNA-binding</keyword>
<organism evidence="14 15">
    <name type="scientific">Candidatus Campylobacter infans</name>
    <dbReference type="NCBI Taxonomy" id="2561898"/>
    <lineage>
        <taxon>Bacteria</taxon>
        <taxon>Pseudomonadati</taxon>
        <taxon>Campylobacterota</taxon>
        <taxon>Epsilonproteobacteria</taxon>
        <taxon>Campylobacterales</taxon>
        <taxon>Campylobacteraceae</taxon>
        <taxon>Campylobacter</taxon>
    </lineage>
</organism>
<evidence type="ECO:0000256" key="6">
    <source>
        <dbReference type="ARBA" id="ARBA00022695"/>
    </source>
</evidence>
<evidence type="ECO:0000256" key="1">
    <source>
        <dbReference type="ARBA" id="ARBA00004496"/>
    </source>
</evidence>
<accession>A0A7H9CFZ6</accession>
<reference evidence="14 15" key="1">
    <citation type="submission" date="2020-02" db="EMBL/GenBank/DDBJ databases">
        <title>Complete genome sequence of the novel Campylobacter species Candidatus Campylobacter infans.</title>
        <authorList>
            <person name="Duim B."/>
            <person name="Zomer A."/>
            <person name="van der Graaf L."/>
            <person name="Wagenaar J."/>
        </authorList>
    </citation>
    <scope>NUCLEOTIDE SEQUENCE [LARGE SCALE GENOMIC DNA]</scope>
    <source>
        <strain evidence="14 15">19S00001</strain>
    </source>
</reference>
<evidence type="ECO:0000256" key="8">
    <source>
        <dbReference type="ARBA" id="ARBA00022932"/>
    </source>
</evidence>
<evidence type="ECO:0000256" key="3">
    <source>
        <dbReference type="ARBA" id="ARBA00021035"/>
    </source>
</evidence>
<dbReference type="NCBIfam" id="TIGR00663">
    <property type="entry name" value="dnan"/>
    <property type="match status" value="1"/>
</dbReference>
<dbReference type="InterPro" id="IPR022637">
    <property type="entry name" value="DNA_polIII_beta_cen"/>
</dbReference>
<dbReference type="PANTHER" id="PTHR30478:SF0">
    <property type="entry name" value="BETA SLIDING CLAMP"/>
    <property type="match status" value="1"/>
</dbReference>
<evidence type="ECO:0000256" key="11">
    <source>
        <dbReference type="ARBA" id="ARBA00033276"/>
    </source>
</evidence>
<gene>
    <name evidence="14" type="primary">dnaN</name>
    <name evidence="14" type="ORF">CINF_0002</name>
</gene>
<evidence type="ECO:0000259" key="12">
    <source>
        <dbReference type="Pfam" id="PF00712"/>
    </source>
</evidence>
<dbReference type="Pfam" id="PF02767">
    <property type="entry name" value="DNA_pol3_beta_2"/>
    <property type="match status" value="1"/>
</dbReference>
<evidence type="ECO:0000313" key="15">
    <source>
        <dbReference type="Proteomes" id="UP000509414"/>
    </source>
</evidence>
<dbReference type="Proteomes" id="UP000509414">
    <property type="component" value="Chromosome"/>
</dbReference>
<evidence type="ECO:0000256" key="4">
    <source>
        <dbReference type="ARBA" id="ARBA00022490"/>
    </source>
</evidence>
<dbReference type="PANTHER" id="PTHR30478">
    <property type="entry name" value="DNA POLYMERASE III SUBUNIT BETA"/>
    <property type="match status" value="1"/>
</dbReference>
<dbReference type="AlphaFoldDB" id="A0A7H9CFZ6"/>
<sequence length="358" mass="40894">MKVTIKKQTLENLVSSLNPYVDRRDLSSIISHIYLKASNGVLELKATDQEIGLEFFLTNDIDIKEEGEATANGKSLQDIIKGLKNGEITLETNKDTLIVKQNRSRFKIVMQKTSDFPNFPSIENKAKFEINANLLSLGLKKVATCIEEKNPRTEFTGALIDIKKENISLVGSDGKKLSVFNLNIQNEKEFKIILPKRAIIEVQKLFTNNIDIFYDDTMLIAKGENFLFYTKLINGRYADYEKVINIDFKNSVILNREKIIEGIRTVNIISEDIKITLNKNSIDFEALSLVGDEAKTQIDVDLNIENSYELRLKYKNILDFLSTTNNENFELKYNEVAMPIMLLCDDLKTVITQINMVR</sequence>
<keyword evidence="6 14" id="KW-0548">Nucleotidyltransferase</keyword>
<dbReference type="GO" id="GO:0005737">
    <property type="term" value="C:cytoplasm"/>
    <property type="evidence" value="ECO:0007669"/>
    <property type="project" value="UniProtKB-SubCell"/>
</dbReference>
<dbReference type="GO" id="GO:0003887">
    <property type="term" value="F:DNA-directed DNA polymerase activity"/>
    <property type="evidence" value="ECO:0007669"/>
    <property type="project" value="UniProtKB-KW"/>
</dbReference>
<dbReference type="Gene3D" id="3.10.150.10">
    <property type="entry name" value="DNA Polymerase III, subunit A, domain 2"/>
    <property type="match status" value="3"/>
</dbReference>
<comment type="similarity">
    <text evidence="2">Belongs to the beta sliding clamp family.</text>
</comment>
<evidence type="ECO:0000256" key="7">
    <source>
        <dbReference type="ARBA" id="ARBA00022705"/>
    </source>
</evidence>
<keyword evidence="8" id="KW-0239">DNA-directed DNA polymerase</keyword>
<keyword evidence="15" id="KW-1185">Reference proteome</keyword>
<dbReference type="GO" id="GO:0008408">
    <property type="term" value="F:3'-5' exonuclease activity"/>
    <property type="evidence" value="ECO:0007669"/>
    <property type="project" value="InterPro"/>
</dbReference>
<evidence type="ECO:0000256" key="2">
    <source>
        <dbReference type="ARBA" id="ARBA00010752"/>
    </source>
</evidence>
<feature type="domain" description="DNA polymerase III beta sliding clamp N-terminal" evidence="12">
    <location>
        <begin position="1"/>
        <end position="120"/>
    </location>
</feature>
<evidence type="ECO:0000256" key="10">
    <source>
        <dbReference type="ARBA" id="ARBA00030988"/>
    </source>
</evidence>
<proteinExistence type="inferred from homology"/>
<evidence type="ECO:0000313" key="14">
    <source>
        <dbReference type="EMBL" id="QLI04561.1"/>
    </source>
</evidence>